<dbReference type="GO" id="GO:0015662">
    <property type="term" value="F:P-type ion transporter activity"/>
    <property type="evidence" value="ECO:0007669"/>
    <property type="project" value="UniProtKB-ARBA"/>
</dbReference>
<dbReference type="InterPro" id="IPR004014">
    <property type="entry name" value="ATPase_P-typ_cation-transptr_N"/>
</dbReference>
<feature type="transmembrane region" description="Helical" evidence="14">
    <location>
        <begin position="271"/>
        <end position="296"/>
    </location>
</feature>
<feature type="transmembrane region" description="Helical" evidence="14">
    <location>
        <begin position="666"/>
        <end position="685"/>
    </location>
</feature>
<dbReference type="SUPFAM" id="SSF81653">
    <property type="entry name" value="Calcium ATPase, transduction domain A"/>
    <property type="match status" value="1"/>
</dbReference>
<sequence length="864" mass="94052">MKNYFSKSKEEVLQEFQTTKNGLNSQEVEERVKKYGKNQLNEEEKVSTLAVFLSQFKDFLVIILIIASIISAISGNIESTIVILVVIIINAILGTVQHIKAEESINSLKSLSSPKTKVLRNGEKVELSSEEVVPGDIVFIEAGDLVPADGRVLDSFSLLVNESSLTGESEGVEKKSDVIEADELALGDQKNMVFSGSLVSYGRGVILVTATGMNTELGKIAKLLEATKEKTTPLQVSLDNFGKKLSLGIIILCGIIFAINLLHGVKILDSLMFAVALAVAAIPEALSSIVTIVLAIGTQKLSKENAIIKNLKSVEALGCVGVICSDKTGTLTQNKMTVKKVYVSGRVVEDTGLDDTRLAEDIVLKESVLCNDATTEVGDPTEIALINLAKKYSVDYKELKEKYPRISEIPFDSDRKLMSTVHEIDGKITMFTKGALDSLLPKLKSIIHGNEIRAITSEDIKEIENINTMFAETGLRVLTYAYKGLECEKDICYEDENGYIFVGLVGMIDPPRLESKEAVEKCIMAGIKPVMITGDHKVTAKTIAKEIGIYQDGDNVLEGVELEKMSDEELKEKVAHTSVYARVSPEHKIRIVTAWQSLGKICAMTGDGVNDAPALKRADIGIAMGITGTEVSKDAASMILADDNFSTIVKAVTTGRNIYANIKNSIRFLLSGNTAAILAVIYSSFAGLPVIFAPVHLLFINLLTDSLPAIAIGMEPSHGEVLKEKPRDPKEPILTKTLSSRIIIEGVLIAIFVMIGFYFGYGEIKDAFKGSTMAFAVLCLARLFHGFNCRANSSIIGLGFMSNPFSVLAFFIGFVLLNGVLLIPAIHKVFEVAPLELNDILIIYGLALIPTIIIQISKYFKYKR</sequence>
<keyword evidence="9" id="KW-0067">ATP-binding</keyword>
<keyword evidence="12" id="KW-0406">Ion transport</keyword>
<dbReference type="InterPro" id="IPR023299">
    <property type="entry name" value="ATPase_P-typ_cyto_dom_N"/>
</dbReference>
<feature type="transmembrane region" description="Helical" evidence="14">
    <location>
        <begin position="742"/>
        <end position="761"/>
    </location>
</feature>
<dbReference type="InterPro" id="IPR059000">
    <property type="entry name" value="ATPase_P-type_domA"/>
</dbReference>
<evidence type="ECO:0000256" key="11">
    <source>
        <dbReference type="ARBA" id="ARBA00022989"/>
    </source>
</evidence>
<keyword evidence="4" id="KW-1003">Cell membrane</keyword>
<dbReference type="FunFam" id="2.70.150.10:FF:000016">
    <property type="entry name" value="Calcium-transporting P-type ATPase putative"/>
    <property type="match status" value="1"/>
</dbReference>
<comment type="similarity">
    <text evidence="2">Belongs to the cation transport ATPase (P-type) (TC 3.A.3) family. Type IIA subfamily.</text>
</comment>
<evidence type="ECO:0000259" key="15">
    <source>
        <dbReference type="SMART" id="SM00831"/>
    </source>
</evidence>
<organism evidence="16 17">
    <name type="scientific">Fusobacterium necrogenes</name>
    <dbReference type="NCBI Taxonomy" id="858"/>
    <lineage>
        <taxon>Bacteria</taxon>
        <taxon>Fusobacteriati</taxon>
        <taxon>Fusobacteriota</taxon>
        <taxon>Fusobacteriia</taxon>
        <taxon>Fusobacteriales</taxon>
        <taxon>Fusobacteriaceae</taxon>
        <taxon>Fusobacterium</taxon>
    </lineage>
</organism>
<evidence type="ECO:0000256" key="5">
    <source>
        <dbReference type="ARBA" id="ARBA00022553"/>
    </source>
</evidence>
<evidence type="ECO:0000256" key="4">
    <source>
        <dbReference type="ARBA" id="ARBA00022475"/>
    </source>
</evidence>
<dbReference type="SFLD" id="SFLDS00003">
    <property type="entry name" value="Haloacid_Dehalogenase"/>
    <property type="match status" value="1"/>
</dbReference>
<evidence type="ECO:0000256" key="10">
    <source>
        <dbReference type="ARBA" id="ARBA00022967"/>
    </source>
</evidence>
<feature type="domain" description="Cation-transporting P-type ATPase N-terminal" evidence="15">
    <location>
        <begin position="3"/>
        <end position="76"/>
    </location>
</feature>
<dbReference type="Gene3D" id="1.20.1110.10">
    <property type="entry name" value="Calcium-transporting ATPase, transmembrane domain"/>
    <property type="match status" value="1"/>
</dbReference>
<evidence type="ECO:0000256" key="6">
    <source>
        <dbReference type="ARBA" id="ARBA00022692"/>
    </source>
</evidence>
<dbReference type="Gene3D" id="3.40.50.1000">
    <property type="entry name" value="HAD superfamily/HAD-like"/>
    <property type="match status" value="1"/>
</dbReference>
<dbReference type="EMBL" id="UGGU01000003">
    <property type="protein sequence ID" value="STO31309.1"/>
    <property type="molecule type" value="Genomic_DNA"/>
</dbReference>
<evidence type="ECO:0000256" key="3">
    <source>
        <dbReference type="ARBA" id="ARBA00022448"/>
    </source>
</evidence>
<evidence type="ECO:0000256" key="9">
    <source>
        <dbReference type="ARBA" id="ARBA00022840"/>
    </source>
</evidence>
<dbReference type="SFLD" id="SFLDG00002">
    <property type="entry name" value="C1.7:_P-type_atpase_like"/>
    <property type="match status" value="1"/>
</dbReference>
<feature type="transmembrane region" description="Helical" evidence="14">
    <location>
        <begin position="59"/>
        <end position="75"/>
    </location>
</feature>
<dbReference type="InterPro" id="IPR006068">
    <property type="entry name" value="ATPase_P-typ_cation-transptr_C"/>
</dbReference>
<name>A0A377GWH3_9FUSO</name>
<dbReference type="InterPro" id="IPR001757">
    <property type="entry name" value="P_typ_ATPase"/>
</dbReference>
<dbReference type="CDD" id="cd02089">
    <property type="entry name" value="P-type_ATPase_Ca_prok"/>
    <property type="match status" value="1"/>
</dbReference>
<keyword evidence="5" id="KW-0597">Phosphoprotein</keyword>
<evidence type="ECO:0000256" key="7">
    <source>
        <dbReference type="ARBA" id="ARBA00022723"/>
    </source>
</evidence>
<evidence type="ECO:0000256" key="12">
    <source>
        <dbReference type="ARBA" id="ARBA00023065"/>
    </source>
</evidence>
<dbReference type="PANTHER" id="PTHR42861">
    <property type="entry name" value="CALCIUM-TRANSPORTING ATPASE"/>
    <property type="match status" value="1"/>
</dbReference>
<keyword evidence="10" id="KW-1278">Translocase</keyword>
<dbReference type="FunFam" id="3.40.1110.10:FF:000053">
    <property type="entry name" value="Cation-transporting ATPase, E1-E2 family"/>
    <property type="match status" value="1"/>
</dbReference>
<dbReference type="OrthoDB" id="9760364at2"/>
<dbReference type="PRINTS" id="PR00120">
    <property type="entry name" value="HATPASE"/>
</dbReference>
<dbReference type="AlphaFoldDB" id="A0A377GWH3"/>
<keyword evidence="17" id="KW-1185">Reference proteome</keyword>
<dbReference type="Pfam" id="PF00690">
    <property type="entry name" value="Cation_ATPase_N"/>
    <property type="match status" value="1"/>
</dbReference>
<keyword evidence="13 14" id="KW-0472">Membrane</keyword>
<dbReference type="GO" id="GO:0046872">
    <property type="term" value="F:metal ion binding"/>
    <property type="evidence" value="ECO:0007669"/>
    <property type="project" value="UniProtKB-KW"/>
</dbReference>
<evidence type="ECO:0000313" key="16">
    <source>
        <dbReference type="EMBL" id="STO31309.1"/>
    </source>
</evidence>
<dbReference type="InterPro" id="IPR044492">
    <property type="entry name" value="P_typ_ATPase_HD_dom"/>
</dbReference>
<dbReference type="RefSeq" id="WP_115269506.1">
    <property type="nucleotide sequence ID" value="NZ_UGGU01000003.1"/>
</dbReference>
<dbReference type="Pfam" id="PF00689">
    <property type="entry name" value="Cation_ATPase_C"/>
    <property type="match status" value="1"/>
</dbReference>
<dbReference type="GO" id="GO:0005524">
    <property type="term" value="F:ATP binding"/>
    <property type="evidence" value="ECO:0007669"/>
    <property type="project" value="UniProtKB-KW"/>
</dbReference>
<dbReference type="InterPro" id="IPR018303">
    <property type="entry name" value="ATPase_P-typ_P_site"/>
</dbReference>
<dbReference type="InterPro" id="IPR008250">
    <property type="entry name" value="ATPase_P-typ_transduc_dom_A_sf"/>
</dbReference>
<dbReference type="Gene3D" id="3.40.1110.10">
    <property type="entry name" value="Calcium-transporting ATPase, cytoplasmic domain N"/>
    <property type="match status" value="1"/>
</dbReference>
<evidence type="ECO:0000313" key="17">
    <source>
        <dbReference type="Proteomes" id="UP000255328"/>
    </source>
</evidence>
<dbReference type="Pfam" id="PF00122">
    <property type="entry name" value="E1-E2_ATPase"/>
    <property type="match status" value="1"/>
</dbReference>
<keyword evidence="16" id="KW-0378">Hydrolase</keyword>
<feature type="transmembrane region" description="Helical" evidence="14">
    <location>
        <begin position="805"/>
        <end position="826"/>
    </location>
</feature>
<dbReference type="FunFam" id="3.40.50.1000:FF:000001">
    <property type="entry name" value="Phospholipid-transporting ATPase IC"/>
    <property type="match status" value="1"/>
</dbReference>
<dbReference type="InterPro" id="IPR023298">
    <property type="entry name" value="ATPase_P-typ_TM_dom_sf"/>
</dbReference>
<dbReference type="EC" id="3.6.3.8" evidence="16"/>
<dbReference type="PRINTS" id="PR00119">
    <property type="entry name" value="CATATPASE"/>
</dbReference>
<dbReference type="NCBIfam" id="TIGR01494">
    <property type="entry name" value="ATPase_P-type"/>
    <property type="match status" value="3"/>
</dbReference>
<dbReference type="Gene3D" id="2.70.150.10">
    <property type="entry name" value="Calcium-transporting ATPase, cytoplasmic transduction domain A"/>
    <property type="match status" value="1"/>
</dbReference>
<protein>
    <submittedName>
        <fullName evidence="16">Calcium-transporting ATPase lmo0841</fullName>
        <ecNumber evidence="16">3.6.3.8</ecNumber>
    </submittedName>
</protein>
<comment type="subcellular location">
    <subcellularLocation>
        <location evidence="1">Cell membrane</location>
        <topology evidence="1">Multi-pass membrane protein</topology>
    </subcellularLocation>
</comment>
<dbReference type="FunFam" id="3.40.50.1000:FF:000028">
    <property type="entry name" value="Calcium-transporting P-type ATPase, putative"/>
    <property type="match status" value="1"/>
</dbReference>
<dbReference type="GO" id="GO:0140352">
    <property type="term" value="P:export from cell"/>
    <property type="evidence" value="ECO:0007669"/>
    <property type="project" value="UniProtKB-ARBA"/>
</dbReference>
<feature type="transmembrane region" description="Helical" evidence="14">
    <location>
        <begin position="841"/>
        <end position="860"/>
    </location>
</feature>
<keyword evidence="11 14" id="KW-1133">Transmembrane helix</keyword>
<dbReference type="InterPro" id="IPR023214">
    <property type="entry name" value="HAD_sf"/>
</dbReference>
<evidence type="ECO:0000256" key="13">
    <source>
        <dbReference type="ARBA" id="ARBA00023136"/>
    </source>
</evidence>
<dbReference type="SUPFAM" id="SSF56784">
    <property type="entry name" value="HAD-like"/>
    <property type="match status" value="1"/>
</dbReference>
<keyword evidence="3" id="KW-0813">Transport</keyword>
<dbReference type="SUPFAM" id="SSF81665">
    <property type="entry name" value="Calcium ATPase, transmembrane domain M"/>
    <property type="match status" value="1"/>
</dbReference>
<dbReference type="SFLD" id="SFLDF00027">
    <property type="entry name" value="p-type_atpase"/>
    <property type="match status" value="1"/>
</dbReference>
<dbReference type="GO" id="GO:0016887">
    <property type="term" value="F:ATP hydrolysis activity"/>
    <property type="evidence" value="ECO:0007669"/>
    <property type="project" value="InterPro"/>
</dbReference>
<dbReference type="Pfam" id="PF13246">
    <property type="entry name" value="Cation_ATPase"/>
    <property type="match status" value="1"/>
</dbReference>
<dbReference type="SMART" id="SM00831">
    <property type="entry name" value="Cation_ATPase_N"/>
    <property type="match status" value="1"/>
</dbReference>
<evidence type="ECO:0000256" key="2">
    <source>
        <dbReference type="ARBA" id="ARBA00005675"/>
    </source>
</evidence>
<dbReference type="GO" id="GO:0046873">
    <property type="term" value="F:metal ion transmembrane transporter activity"/>
    <property type="evidence" value="ECO:0007669"/>
    <property type="project" value="UniProtKB-ARBA"/>
</dbReference>
<dbReference type="GO" id="GO:0098662">
    <property type="term" value="P:inorganic cation transmembrane transport"/>
    <property type="evidence" value="ECO:0007669"/>
    <property type="project" value="UniProtKB-ARBA"/>
</dbReference>
<dbReference type="PROSITE" id="PS00154">
    <property type="entry name" value="ATPASE_E1_E2"/>
    <property type="match status" value="1"/>
</dbReference>
<keyword evidence="6 14" id="KW-0812">Transmembrane</keyword>
<gene>
    <name evidence="16" type="ORF">NCTC10723_00756</name>
</gene>
<reference evidence="16 17" key="1">
    <citation type="submission" date="2018-06" db="EMBL/GenBank/DDBJ databases">
        <authorList>
            <consortium name="Pathogen Informatics"/>
            <person name="Doyle S."/>
        </authorList>
    </citation>
    <scope>NUCLEOTIDE SEQUENCE [LARGE SCALE GENOMIC DNA]</scope>
    <source>
        <strain evidence="16 17">NCTC10723</strain>
    </source>
</reference>
<feature type="transmembrane region" description="Helical" evidence="14">
    <location>
        <begin position="245"/>
        <end position="265"/>
    </location>
</feature>
<dbReference type="Proteomes" id="UP000255328">
    <property type="component" value="Unassembled WGS sequence"/>
</dbReference>
<evidence type="ECO:0000256" key="1">
    <source>
        <dbReference type="ARBA" id="ARBA00004651"/>
    </source>
</evidence>
<dbReference type="GO" id="GO:0019829">
    <property type="term" value="F:ATPase-coupled monoatomic cation transmembrane transporter activity"/>
    <property type="evidence" value="ECO:0007669"/>
    <property type="project" value="UniProtKB-ARBA"/>
</dbReference>
<evidence type="ECO:0000256" key="14">
    <source>
        <dbReference type="SAM" id="Phobius"/>
    </source>
</evidence>
<evidence type="ECO:0000256" key="8">
    <source>
        <dbReference type="ARBA" id="ARBA00022741"/>
    </source>
</evidence>
<dbReference type="GO" id="GO:0005886">
    <property type="term" value="C:plasma membrane"/>
    <property type="evidence" value="ECO:0007669"/>
    <property type="project" value="UniProtKB-SubCell"/>
</dbReference>
<proteinExistence type="inferred from homology"/>
<dbReference type="InterPro" id="IPR036412">
    <property type="entry name" value="HAD-like_sf"/>
</dbReference>
<keyword evidence="7" id="KW-0479">Metal-binding</keyword>
<keyword evidence="8" id="KW-0547">Nucleotide-binding</keyword>
<accession>A0A377GWH3</accession>